<evidence type="ECO:0000256" key="5">
    <source>
        <dbReference type="ARBA" id="ARBA00023136"/>
    </source>
</evidence>
<dbReference type="Pfam" id="PF13346">
    <property type="entry name" value="ABC2_membrane_5"/>
    <property type="match status" value="1"/>
</dbReference>
<feature type="transmembrane region" description="Helical" evidence="8">
    <location>
        <begin position="125"/>
        <end position="142"/>
    </location>
</feature>
<sequence length="1024" mass="113325">MVKSQPQRISLPCPVWTIESPTPQEAIRSTFMYTSMPPEFYFKLLTLVLFDLLFALAFFVLLIPLSMVKKASYAVMKRNFKAYFSNPTGYVFLAIFVLLTSMAAFWPHEFFNANLANLNELNGQITLIMLIFIPTITMGLWADEKRLGTDELLLTLPATDFDIVIGKYLAAVSVFSVSLIFSQVCNFIVLDSLSLGSMDVGLFLTTYIGYWFIGLTMISLGMVASFMTNNLTLGFVLGILVNAPFVLLQYSDAFVTQNDWVGFLSEASMGKQFADFGRGVVSISSLVYFLMMTVVGIYLSMVLIGRRHWLGGKDGESLLLHFFIRAACLLVIAFAGTLAFVIHDVRWDYTENGTSSLLPQTKELVRNLSTEQPIRIEAFVSGKVPKSHAQTKLDVINYLNEFRALNGSNINVVIHDGLEPFSETADIARETYGIEPRVLPSEERGALAQEEVILGAVVQSGLEKVVIPFFDAGVPVEYELVRSIGTVSEKKRKRLGVLATDAQLFGGIQQSPLGGFQNIPPQLIISELEKQFDVSEIDPNVPIDPASFDVLLAVQPSSLNPTGMQNLVAAVKAGIPTAIFDDPAPTLMGVATPIGQEKRSPFPGRQPAEPKGDIRQLWDLLHIQMPGKQLPTDLYYQPYIVWQDYNPEVRLSKLGVITKEYVFADPFVPGAPDYTALNNQVDVTAGLREMLFLFPGAIQKQPGFPKTMTFTPLVSTGTKIGTVSFQDLMTYAQDKRRLDAKRQIAVGPTGGLPDPFVLAALIQGTPPSLAANAAAVENSGEDATDEQASESEKKRADAKSELPQIHVAMVADIDLLHSAFVQMRAVSGDPSEMQLDNTVFLLNLLDKLAGEDEYIPIRSRSEPIARLALMEALTEKARAEGDEALRDASLRAQQQQDELQKELQQPLDELNKRIRDLNARATQGGEIRAEEVKEVQNLQSELAQRQADVENKQKAAVAKIEANLQREQERISRELNRKVLAYQNEVKTLAVALPPIPPIVIGIVVFVLRRLKEREGLSKDRIIK</sequence>
<keyword evidence="3 8" id="KW-0812">Transmembrane</keyword>
<proteinExistence type="predicted"/>
<feature type="region of interest" description="Disordered" evidence="7">
    <location>
        <begin position="773"/>
        <end position="799"/>
    </location>
</feature>
<name>A0A368KMR6_9BACT</name>
<feature type="coiled-coil region" evidence="6">
    <location>
        <begin position="885"/>
        <end position="977"/>
    </location>
</feature>
<reference evidence="11 12" key="1">
    <citation type="submission" date="2018-07" db="EMBL/GenBank/DDBJ databases">
        <title>Comparative genomes isolates from brazilian mangrove.</title>
        <authorList>
            <person name="De Araujo J.E."/>
            <person name="Taketani R.G."/>
            <person name="Silva M.C.P."/>
            <person name="Lourenco M.V."/>
            <person name="Oliveira V.M."/>
            <person name="Andreote F.D."/>
        </authorList>
    </citation>
    <scope>NUCLEOTIDE SEQUENCE [LARGE SCALE GENOMIC DNA]</scope>
    <source>
        <strain evidence="11 12">HEX PRIS-MGV</strain>
    </source>
</reference>
<organism evidence="11 12">
    <name type="scientific">Bremerella cremea</name>
    <dbReference type="NCBI Taxonomy" id="1031537"/>
    <lineage>
        <taxon>Bacteria</taxon>
        <taxon>Pseudomonadati</taxon>
        <taxon>Planctomycetota</taxon>
        <taxon>Planctomycetia</taxon>
        <taxon>Pirellulales</taxon>
        <taxon>Pirellulaceae</taxon>
        <taxon>Bremerella</taxon>
    </lineage>
</organism>
<evidence type="ECO:0000256" key="2">
    <source>
        <dbReference type="ARBA" id="ARBA00022475"/>
    </source>
</evidence>
<feature type="transmembrane region" description="Helical" evidence="8">
    <location>
        <begin position="231"/>
        <end position="250"/>
    </location>
</feature>
<dbReference type="Proteomes" id="UP000253562">
    <property type="component" value="Unassembled WGS sequence"/>
</dbReference>
<feature type="transmembrane region" description="Helical" evidence="8">
    <location>
        <begin position="989"/>
        <end position="1008"/>
    </location>
</feature>
<dbReference type="GO" id="GO:0005886">
    <property type="term" value="C:plasma membrane"/>
    <property type="evidence" value="ECO:0007669"/>
    <property type="project" value="UniProtKB-SubCell"/>
</dbReference>
<feature type="transmembrane region" description="Helical" evidence="8">
    <location>
        <begin position="202"/>
        <end position="224"/>
    </location>
</feature>
<keyword evidence="6" id="KW-0175">Coiled coil</keyword>
<feature type="transmembrane region" description="Helical" evidence="8">
    <location>
        <begin position="318"/>
        <end position="342"/>
    </location>
</feature>
<protein>
    <submittedName>
        <fullName evidence="11">ABC transporter permease</fullName>
    </submittedName>
</protein>
<dbReference type="PANTHER" id="PTHR30294">
    <property type="entry name" value="MEMBRANE COMPONENT OF ABC TRANSPORTER YHHJ-RELATED"/>
    <property type="match status" value="1"/>
</dbReference>
<dbReference type="InterPro" id="IPR019196">
    <property type="entry name" value="ABC_transp_unknown"/>
</dbReference>
<evidence type="ECO:0000256" key="6">
    <source>
        <dbReference type="SAM" id="Coils"/>
    </source>
</evidence>
<feature type="transmembrane region" description="Helical" evidence="8">
    <location>
        <begin position="286"/>
        <end position="306"/>
    </location>
</feature>
<keyword evidence="4 8" id="KW-1133">Transmembrane helix</keyword>
<feature type="transmembrane region" description="Helical" evidence="8">
    <location>
        <begin position="168"/>
        <end position="190"/>
    </location>
</feature>
<gene>
    <name evidence="11" type="ORF">DTL42_22050</name>
</gene>
<evidence type="ECO:0000256" key="7">
    <source>
        <dbReference type="SAM" id="MobiDB-lite"/>
    </source>
</evidence>
<dbReference type="EMBL" id="QPEX01000045">
    <property type="protein sequence ID" value="RCS41253.1"/>
    <property type="molecule type" value="Genomic_DNA"/>
</dbReference>
<keyword evidence="5 8" id="KW-0472">Membrane</keyword>
<feature type="compositionally biased region" description="Acidic residues" evidence="7">
    <location>
        <begin position="779"/>
        <end position="789"/>
    </location>
</feature>
<dbReference type="InterPro" id="IPR055396">
    <property type="entry name" value="DUF7088"/>
</dbReference>
<dbReference type="InterPro" id="IPR025699">
    <property type="entry name" value="ABC2_memb-like"/>
</dbReference>
<evidence type="ECO:0000256" key="4">
    <source>
        <dbReference type="ARBA" id="ARBA00022989"/>
    </source>
</evidence>
<evidence type="ECO:0000313" key="11">
    <source>
        <dbReference type="EMBL" id="RCS41253.1"/>
    </source>
</evidence>
<evidence type="ECO:0000256" key="1">
    <source>
        <dbReference type="ARBA" id="ARBA00004651"/>
    </source>
</evidence>
<dbReference type="PANTHER" id="PTHR30294:SF29">
    <property type="entry name" value="MULTIDRUG ABC TRANSPORTER PERMEASE YBHS-RELATED"/>
    <property type="match status" value="1"/>
</dbReference>
<dbReference type="Pfam" id="PF23357">
    <property type="entry name" value="DUF7088"/>
    <property type="match status" value="1"/>
</dbReference>
<feature type="compositionally biased region" description="Basic and acidic residues" evidence="7">
    <location>
        <begin position="790"/>
        <end position="799"/>
    </location>
</feature>
<evidence type="ECO:0000256" key="8">
    <source>
        <dbReference type="SAM" id="Phobius"/>
    </source>
</evidence>
<dbReference type="Pfam" id="PF09822">
    <property type="entry name" value="ABC_transp_aux"/>
    <property type="match status" value="1"/>
</dbReference>
<comment type="subcellular location">
    <subcellularLocation>
        <location evidence="1">Cell membrane</location>
        <topology evidence="1">Multi-pass membrane protein</topology>
    </subcellularLocation>
</comment>
<evidence type="ECO:0000259" key="10">
    <source>
        <dbReference type="Pfam" id="PF23357"/>
    </source>
</evidence>
<evidence type="ECO:0000256" key="3">
    <source>
        <dbReference type="ARBA" id="ARBA00022692"/>
    </source>
</evidence>
<dbReference type="AlphaFoldDB" id="A0A368KMR6"/>
<accession>A0A368KMR6</accession>
<feature type="transmembrane region" description="Helical" evidence="8">
    <location>
        <begin position="84"/>
        <end position="105"/>
    </location>
</feature>
<comment type="caution">
    <text evidence="11">The sequence shown here is derived from an EMBL/GenBank/DDBJ whole genome shotgun (WGS) entry which is preliminary data.</text>
</comment>
<feature type="domain" description="DUF7088" evidence="10">
    <location>
        <begin position="352"/>
        <end position="459"/>
    </location>
</feature>
<feature type="domain" description="ABC-type uncharacterised transport system" evidence="9">
    <location>
        <begin position="492"/>
        <end position="843"/>
    </location>
</feature>
<evidence type="ECO:0000313" key="12">
    <source>
        <dbReference type="Proteomes" id="UP000253562"/>
    </source>
</evidence>
<evidence type="ECO:0000259" key="9">
    <source>
        <dbReference type="Pfam" id="PF09822"/>
    </source>
</evidence>
<keyword evidence="2" id="KW-1003">Cell membrane</keyword>
<feature type="transmembrane region" description="Helical" evidence="8">
    <location>
        <begin position="40"/>
        <end position="63"/>
    </location>
</feature>
<dbReference type="InterPro" id="IPR051449">
    <property type="entry name" value="ABC-2_transporter_component"/>
</dbReference>